<evidence type="ECO:0000256" key="6">
    <source>
        <dbReference type="ARBA" id="ARBA00023295"/>
    </source>
</evidence>
<dbReference type="KEGG" id="ccot:CCAX7_58390"/>
<evidence type="ECO:0000256" key="3">
    <source>
        <dbReference type="ARBA" id="ARBA00012662"/>
    </source>
</evidence>
<dbReference type="RefSeq" id="WP_218025673.1">
    <property type="nucleotide sequence ID" value="NZ_AP025739.1"/>
</dbReference>
<evidence type="ECO:0000256" key="2">
    <source>
        <dbReference type="ARBA" id="ARBA00007951"/>
    </source>
</evidence>
<feature type="domain" description="Glycoside hydrolase family 29 N-terminal" evidence="7">
    <location>
        <begin position="16"/>
        <end position="315"/>
    </location>
</feature>
<gene>
    <name evidence="8" type="ORF">CCAX7_58390</name>
</gene>
<dbReference type="GO" id="GO:0005764">
    <property type="term" value="C:lysosome"/>
    <property type="evidence" value="ECO:0007669"/>
    <property type="project" value="TreeGrafter"/>
</dbReference>
<proteinExistence type="inferred from homology"/>
<evidence type="ECO:0000256" key="1">
    <source>
        <dbReference type="ARBA" id="ARBA00004071"/>
    </source>
</evidence>
<dbReference type="SUPFAM" id="SSF51445">
    <property type="entry name" value="(Trans)glycosidases"/>
    <property type="match status" value="1"/>
</dbReference>
<accession>A0A402CZZ3</accession>
<dbReference type="PANTHER" id="PTHR10030:SF37">
    <property type="entry name" value="ALPHA-L-FUCOSIDASE-RELATED"/>
    <property type="match status" value="1"/>
</dbReference>
<comment type="similarity">
    <text evidence="2">Belongs to the glycosyl hydrolase 29 family.</text>
</comment>
<evidence type="ECO:0000313" key="9">
    <source>
        <dbReference type="Proteomes" id="UP000287394"/>
    </source>
</evidence>
<keyword evidence="9" id="KW-1185">Reference proteome</keyword>
<dbReference type="AlphaFoldDB" id="A0A402CZZ3"/>
<keyword evidence="5" id="KW-0378">Hydrolase</keyword>
<reference evidence="8 9" key="1">
    <citation type="journal article" date="2019" name="Int. J. Syst. Evol. Microbiol.">
        <title>Capsulimonas corticalis gen. nov., sp. nov., an aerobic capsulated bacterium, of a novel bacterial order, Capsulimonadales ord. nov., of the class Armatimonadia of the phylum Armatimonadetes.</title>
        <authorList>
            <person name="Li J."/>
            <person name="Kudo C."/>
            <person name="Tonouchi A."/>
        </authorList>
    </citation>
    <scope>NUCLEOTIDE SEQUENCE [LARGE SCALE GENOMIC DNA]</scope>
    <source>
        <strain evidence="8 9">AX-7</strain>
    </source>
</reference>
<dbReference type="GO" id="GO:0006004">
    <property type="term" value="P:fucose metabolic process"/>
    <property type="evidence" value="ECO:0007669"/>
    <property type="project" value="InterPro"/>
</dbReference>
<evidence type="ECO:0000256" key="4">
    <source>
        <dbReference type="ARBA" id="ARBA00022729"/>
    </source>
</evidence>
<dbReference type="PANTHER" id="PTHR10030">
    <property type="entry name" value="ALPHA-L-FUCOSIDASE"/>
    <property type="match status" value="1"/>
</dbReference>
<dbReference type="SMART" id="SM00812">
    <property type="entry name" value="Alpha_L_fucos"/>
    <property type="match status" value="1"/>
</dbReference>
<dbReference type="InterPro" id="IPR057739">
    <property type="entry name" value="Glyco_hydro_29_N"/>
</dbReference>
<dbReference type="Gene3D" id="3.20.20.80">
    <property type="entry name" value="Glycosidases"/>
    <property type="match status" value="1"/>
</dbReference>
<organism evidence="8 9">
    <name type="scientific">Capsulimonas corticalis</name>
    <dbReference type="NCBI Taxonomy" id="2219043"/>
    <lineage>
        <taxon>Bacteria</taxon>
        <taxon>Bacillati</taxon>
        <taxon>Armatimonadota</taxon>
        <taxon>Armatimonadia</taxon>
        <taxon>Capsulimonadales</taxon>
        <taxon>Capsulimonadaceae</taxon>
        <taxon>Capsulimonas</taxon>
    </lineage>
</organism>
<keyword evidence="4" id="KW-0732">Signal</keyword>
<dbReference type="GO" id="GO:0016139">
    <property type="term" value="P:glycoside catabolic process"/>
    <property type="evidence" value="ECO:0007669"/>
    <property type="project" value="TreeGrafter"/>
</dbReference>
<dbReference type="Proteomes" id="UP000287394">
    <property type="component" value="Chromosome"/>
</dbReference>
<dbReference type="InterPro" id="IPR016286">
    <property type="entry name" value="FUC_metazoa-typ"/>
</dbReference>
<dbReference type="GO" id="GO:0004560">
    <property type="term" value="F:alpha-L-fucosidase activity"/>
    <property type="evidence" value="ECO:0007669"/>
    <property type="project" value="InterPro"/>
</dbReference>
<keyword evidence="6" id="KW-0326">Glycosidase</keyword>
<dbReference type="InterPro" id="IPR000933">
    <property type="entry name" value="Glyco_hydro_29"/>
</dbReference>
<evidence type="ECO:0000313" key="8">
    <source>
        <dbReference type="EMBL" id="BDI33788.1"/>
    </source>
</evidence>
<comment type="function">
    <text evidence="1">Alpha-L-fucosidase is responsible for hydrolyzing the alpha-1,6-linked fucose joined to the reducing-end N-acetylglucosamine of the carbohydrate moieties of glycoproteins.</text>
</comment>
<dbReference type="InterPro" id="IPR017853">
    <property type="entry name" value="GH"/>
</dbReference>
<evidence type="ECO:0000259" key="7">
    <source>
        <dbReference type="Pfam" id="PF01120"/>
    </source>
</evidence>
<dbReference type="EMBL" id="AP025739">
    <property type="protein sequence ID" value="BDI33788.1"/>
    <property type="molecule type" value="Genomic_DNA"/>
</dbReference>
<dbReference type="Pfam" id="PF01120">
    <property type="entry name" value="Alpha_L_fucos"/>
    <property type="match status" value="1"/>
</dbReference>
<evidence type="ECO:0000256" key="5">
    <source>
        <dbReference type="ARBA" id="ARBA00022801"/>
    </source>
</evidence>
<dbReference type="EC" id="3.2.1.51" evidence="3"/>
<name>A0A402CZZ3_9BACT</name>
<dbReference type="PRINTS" id="PR00741">
    <property type="entry name" value="GLHYDRLASE29"/>
</dbReference>
<protein>
    <recommendedName>
        <fullName evidence="3">alpha-L-fucosidase</fullName>
        <ecNumber evidence="3">3.2.1.51</ecNumber>
    </recommendedName>
</protein>
<sequence>MNTQLLIPTPEPRIARFETLAYGMFIHWGLYSQMGRGEWVQNFEQISVSEYAKLQDTFTARDFDARAIAKLAREAGMKYITLTTRHHEGFSLYDTRGLNDFDAPHSPAGRDLVAEFVEGCRAEGIIPFFYHTTLDWRWDSANCSAEKFDEYLDYLNASVETLCANYGEIGGLWFDGNWSRPGADWKEDRMYATIRRHQPEAMIINNTGLDARGALGNPELDSTTFEQGLPTQPDRRGWPKYVSVEMCQTMNTHWGVGANDFDYLSPGKVIQNLSACRKAGANYLLNVGPTATGAIPEYETATLRRAGDWVKINGDSIYETKPTDIRCQGRDFVLRNGDKLYYFAHDLGRIGDAHVTFEGGSAGPRALSNFSSPIKSAKWMDSGEDLSWAQNTETKIAALNCTGYPYGSNLVVRVAEIELG</sequence>